<protein>
    <submittedName>
        <fullName evidence="6">Thiol-disulfide isomerase/thioredoxin</fullName>
    </submittedName>
</protein>
<dbReference type="PANTHER" id="PTHR42852">
    <property type="entry name" value="THIOL:DISULFIDE INTERCHANGE PROTEIN DSBE"/>
    <property type="match status" value="1"/>
</dbReference>
<keyword evidence="7" id="KW-1185">Reference proteome</keyword>
<dbReference type="GO" id="GO:0017004">
    <property type="term" value="P:cytochrome complex assembly"/>
    <property type="evidence" value="ECO:0007669"/>
    <property type="project" value="UniProtKB-KW"/>
</dbReference>
<evidence type="ECO:0000256" key="1">
    <source>
        <dbReference type="ARBA" id="ARBA00004196"/>
    </source>
</evidence>
<sequence length="160" mass="17267">MLHRLGLTLLLAVWGQIAIAEPIDIKLPGVDGSEFSLASQRGKWVVLNVWATWCGPCVEELPELEAFNELHKDRDAVVIGVNYESISRTDLQQFVSRAGISYTVVMADAKPIPGLPRLKGVPTTFIVTPDGELARTYIGPVTAAGIELLINDLRGTSTGG</sequence>
<accession>A0A317MYG3</accession>
<dbReference type="GO" id="GO:0016209">
    <property type="term" value="F:antioxidant activity"/>
    <property type="evidence" value="ECO:0007669"/>
    <property type="project" value="InterPro"/>
</dbReference>
<name>A0A317MYG3_9GAMM</name>
<dbReference type="Pfam" id="PF00578">
    <property type="entry name" value="AhpC-TSA"/>
    <property type="match status" value="1"/>
</dbReference>
<comment type="subcellular location">
    <subcellularLocation>
        <location evidence="1">Cell envelope</location>
    </subcellularLocation>
</comment>
<proteinExistence type="predicted"/>
<feature type="domain" description="Thioredoxin" evidence="5">
    <location>
        <begin position="16"/>
        <end position="155"/>
    </location>
</feature>
<evidence type="ECO:0000259" key="5">
    <source>
        <dbReference type="PROSITE" id="PS51352"/>
    </source>
</evidence>
<dbReference type="PROSITE" id="PS00194">
    <property type="entry name" value="THIOREDOXIN_1"/>
    <property type="match status" value="1"/>
</dbReference>
<gene>
    <name evidence="6" type="ORF">C7443_103267</name>
</gene>
<keyword evidence="3" id="KW-1015">Disulfide bond</keyword>
<dbReference type="CDD" id="cd02966">
    <property type="entry name" value="TlpA_like_family"/>
    <property type="match status" value="1"/>
</dbReference>
<dbReference type="PROSITE" id="PS51352">
    <property type="entry name" value="THIOREDOXIN_2"/>
    <property type="match status" value="1"/>
</dbReference>
<dbReference type="SUPFAM" id="SSF52833">
    <property type="entry name" value="Thioredoxin-like"/>
    <property type="match status" value="1"/>
</dbReference>
<comment type="caution">
    <text evidence="6">The sequence shown here is derived from an EMBL/GenBank/DDBJ whole genome shotgun (WGS) entry which is preliminary data.</text>
</comment>
<dbReference type="Proteomes" id="UP000246569">
    <property type="component" value="Unassembled WGS sequence"/>
</dbReference>
<dbReference type="GO" id="GO:0016853">
    <property type="term" value="F:isomerase activity"/>
    <property type="evidence" value="ECO:0007669"/>
    <property type="project" value="UniProtKB-KW"/>
</dbReference>
<dbReference type="GO" id="GO:0015036">
    <property type="term" value="F:disulfide oxidoreductase activity"/>
    <property type="evidence" value="ECO:0007669"/>
    <property type="project" value="UniProtKB-ARBA"/>
</dbReference>
<dbReference type="InterPro" id="IPR017937">
    <property type="entry name" value="Thioredoxin_CS"/>
</dbReference>
<keyword evidence="6" id="KW-0413">Isomerase</keyword>
<evidence type="ECO:0000256" key="4">
    <source>
        <dbReference type="ARBA" id="ARBA00023284"/>
    </source>
</evidence>
<dbReference type="InterPro" id="IPR036249">
    <property type="entry name" value="Thioredoxin-like_sf"/>
</dbReference>
<keyword evidence="4" id="KW-0676">Redox-active center</keyword>
<dbReference type="PANTHER" id="PTHR42852:SF6">
    <property type="entry name" value="THIOL:DISULFIDE INTERCHANGE PROTEIN DSBE"/>
    <property type="match status" value="1"/>
</dbReference>
<dbReference type="InterPro" id="IPR000866">
    <property type="entry name" value="AhpC/TSA"/>
</dbReference>
<organism evidence="6 7">
    <name type="scientific">Plasticicumulans acidivorans</name>
    <dbReference type="NCBI Taxonomy" id="886464"/>
    <lineage>
        <taxon>Bacteria</taxon>
        <taxon>Pseudomonadati</taxon>
        <taxon>Pseudomonadota</taxon>
        <taxon>Gammaproteobacteria</taxon>
        <taxon>Candidatus Competibacteraceae</taxon>
        <taxon>Plasticicumulans</taxon>
    </lineage>
</organism>
<dbReference type="EMBL" id="QGTJ01000003">
    <property type="protein sequence ID" value="PWV63342.1"/>
    <property type="molecule type" value="Genomic_DNA"/>
</dbReference>
<keyword evidence="2" id="KW-0201">Cytochrome c-type biogenesis</keyword>
<reference evidence="6 7" key="1">
    <citation type="submission" date="2018-05" db="EMBL/GenBank/DDBJ databases">
        <title>Genomic Encyclopedia of Type Strains, Phase IV (KMG-IV): sequencing the most valuable type-strain genomes for metagenomic binning, comparative biology and taxonomic classification.</title>
        <authorList>
            <person name="Goeker M."/>
        </authorList>
    </citation>
    <scope>NUCLEOTIDE SEQUENCE [LARGE SCALE GENOMIC DNA]</scope>
    <source>
        <strain evidence="6 7">DSM 23606</strain>
    </source>
</reference>
<evidence type="ECO:0000256" key="2">
    <source>
        <dbReference type="ARBA" id="ARBA00022748"/>
    </source>
</evidence>
<evidence type="ECO:0000313" key="7">
    <source>
        <dbReference type="Proteomes" id="UP000246569"/>
    </source>
</evidence>
<dbReference type="GO" id="GO:0030313">
    <property type="term" value="C:cell envelope"/>
    <property type="evidence" value="ECO:0007669"/>
    <property type="project" value="UniProtKB-SubCell"/>
</dbReference>
<evidence type="ECO:0000256" key="3">
    <source>
        <dbReference type="ARBA" id="ARBA00023157"/>
    </source>
</evidence>
<dbReference type="Gene3D" id="3.40.30.10">
    <property type="entry name" value="Glutaredoxin"/>
    <property type="match status" value="1"/>
</dbReference>
<evidence type="ECO:0000313" key="6">
    <source>
        <dbReference type="EMBL" id="PWV63342.1"/>
    </source>
</evidence>
<dbReference type="AlphaFoldDB" id="A0A317MYG3"/>
<dbReference type="InterPro" id="IPR050553">
    <property type="entry name" value="Thioredoxin_ResA/DsbE_sf"/>
</dbReference>
<dbReference type="InterPro" id="IPR013766">
    <property type="entry name" value="Thioredoxin_domain"/>
</dbReference>